<protein>
    <submittedName>
        <fullName evidence="2">Uncharacterized protein</fullName>
    </submittedName>
</protein>
<evidence type="ECO:0000313" key="2">
    <source>
        <dbReference type="EMBL" id="OGM09256.1"/>
    </source>
</evidence>
<evidence type="ECO:0000313" key="3">
    <source>
        <dbReference type="Proteomes" id="UP000176939"/>
    </source>
</evidence>
<accession>A0A1F7X2F4</accession>
<dbReference type="SUPFAM" id="SSF75704">
    <property type="entry name" value="Mitotic arrest deficient-like 1, Mad1"/>
    <property type="match status" value="1"/>
</dbReference>
<keyword evidence="1" id="KW-0175">Coiled coil</keyword>
<sequence length="88" mass="10212">MEEEKMDRGEIEKMLEIGKVLDHVHTKIGGSPSRLLPAIEFLLSECDRLEARIKELESENAELKRKLIELETELEDRKLDLFFNSLGD</sequence>
<dbReference type="EMBL" id="MGFQ01000024">
    <property type="protein sequence ID" value="OGM09256.1"/>
    <property type="molecule type" value="Genomic_DNA"/>
</dbReference>
<gene>
    <name evidence="2" type="ORF">A2Z67_04935</name>
</gene>
<proteinExistence type="predicted"/>
<name>A0A1F7X2F4_9BACT</name>
<evidence type="ECO:0000256" key="1">
    <source>
        <dbReference type="SAM" id="Coils"/>
    </source>
</evidence>
<dbReference type="Proteomes" id="UP000176939">
    <property type="component" value="Unassembled WGS sequence"/>
</dbReference>
<comment type="caution">
    <text evidence="2">The sequence shown here is derived from an EMBL/GenBank/DDBJ whole genome shotgun (WGS) entry which is preliminary data.</text>
</comment>
<reference evidence="2 3" key="1">
    <citation type="journal article" date="2016" name="Nat. Commun.">
        <title>Thousands of microbial genomes shed light on interconnected biogeochemical processes in an aquifer system.</title>
        <authorList>
            <person name="Anantharaman K."/>
            <person name="Brown C.T."/>
            <person name="Hug L.A."/>
            <person name="Sharon I."/>
            <person name="Castelle C.J."/>
            <person name="Probst A.J."/>
            <person name="Thomas B.C."/>
            <person name="Singh A."/>
            <person name="Wilkins M.J."/>
            <person name="Karaoz U."/>
            <person name="Brodie E.L."/>
            <person name="Williams K.H."/>
            <person name="Hubbard S.S."/>
            <person name="Banfield J.F."/>
        </authorList>
    </citation>
    <scope>NUCLEOTIDE SEQUENCE [LARGE SCALE GENOMIC DNA]</scope>
</reference>
<feature type="coiled-coil region" evidence="1">
    <location>
        <begin position="39"/>
        <end position="80"/>
    </location>
</feature>
<dbReference type="AlphaFoldDB" id="A0A1F7X2F4"/>
<organism evidence="2 3">
    <name type="scientific">Candidatus Woesebacteria bacterium RBG_13_36_22</name>
    <dbReference type="NCBI Taxonomy" id="1802478"/>
    <lineage>
        <taxon>Bacteria</taxon>
        <taxon>Candidatus Woeseibacteriota</taxon>
    </lineage>
</organism>